<name>A0A1B7KNL1_PARTM</name>
<reference evidence="2" key="1">
    <citation type="submission" date="2016-05" db="EMBL/GenBank/DDBJ databases">
        <authorList>
            <person name="Wang W."/>
            <person name="Zhu L."/>
        </authorList>
    </citation>
    <scope>NUCLEOTIDE SEQUENCE [LARGE SCALE GENOMIC DNA]</scope>
    <source>
        <strain evidence="2">W-2</strain>
    </source>
</reference>
<dbReference type="Proteomes" id="UP000078290">
    <property type="component" value="Unassembled WGS sequence"/>
</dbReference>
<organism evidence="1 2">
    <name type="scientific">Parageobacillus thermoglucosidasius</name>
    <name type="common">Geobacillus thermoglucosidasius</name>
    <dbReference type="NCBI Taxonomy" id="1426"/>
    <lineage>
        <taxon>Bacteria</taxon>
        <taxon>Bacillati</taxon>
        <taxon>Bacillota</taxon>
        <taxon>Bacilli</taxon>
        <taxon>Bacillales</taxon>
        <taxon>Anoxybacillaceae</taxon>
        <taxon>Parageobacillus</taxon>
    </lineage>
</organism>
<proteinExistence type="predicted"/>
<evidence type="ECO:0000313" key="2">
    <source>
        <dbReference type="Proteomes" id="UP000078290"/>
    </source>
</evidence>
<comment type="caution">
    <text evidence="1">The sequence shown here is derived from an EMBL/GenBank/DDBJ whole genome shotgun (WGS) entry which is preliminary data.</text>
</comment>
<accession>A0A1B7KNL1</accession>
<sequence length="155" mass="17518">MIMWIPAASTETPATFAAASHHSAVFSGADHETDSHPGALKSPYKTFTYFQKKKCYSLSIPIKPVKMNGNTILAFFPYKQLRACRQLELGDSVKERMETGEKATGCKAVIEHTGCFRAPRCSLSPHRKKLMKNIRMENRIFMKPIIQARGWQRKG</sequence>
<protein>
    <submittedName>
        <fullName evidence="1">Uncharacterized protein</fullName>
    </submittedName>
</protein>
<dbReference type="AlphaFoldDB" id="A0A1B7KNL1"/>
<evidence type="ECO:0000313" key="1">
    <source>
        <dbReference type="EMBL" id="OAT71667.1"/>
    </source>
</evidence>
<gene>
    <name evidence="1" type="ORF">A7K69_12755</name>
</gene>
<dbReference type="EMBL" id="LXMA01000041">
    <property type="protein sequence ID" value="OAT71667.1"/>
    <property type="molecule type" value="Genomic_DNA"/>
</dbReference>